<feature type="compositionally biased region" description="Low complexity" evidence="1">
    <location>
        <begin position="109"/>
        <end position="131"/>
    </location>
</feature>
<feature type="compositionally biased region" description="Basic and acidic residues" evidence="1">
    <location>
        <begin position="157"/>
        <end position="166"/>
    </location>
</feature>
<feature type="compositionally biased region" description="Polar residues" evidence="1">
    <location>
        <begin position="397"/>
        <end position="409"/>
    </location>
</feature>
<feature type="compositionally biased region" description="Polar residues" evidence="1">
    <location>
        <begin position="688"/>
        <end position="705"/>
    </location>
</feature>
<dbReference type="PANTHER" id="PTHR11977">
    <property type="entry name" value="VILLIN"/>
    <property type="match status" value="1"/>
</dbReference>
<keyword evidence="3" id="KW-1185">Reference proteome</keyword>
<accession>A0ABR1K5D7</accession>
<dbReference type="SMART" id="SM00262">
    <property type="entry name" value="GEL"/>
    <property type="match status" value="1"/>
</dbReference>
<feature type="compositionally biased region" description="Pro residues" evidence="1">
    <location>
        <begin position="410"/>
        <end position="423"/>
    </location>
</feature>
<feature type="compositionally biased region" description="Low complexity" evidence="1">
    <location>
        <begin position="658"/>
        <end position="669"/>
    </location>
</feature>
<dbReference type="InterPro" id="IPR007122">
    <property type="entry name" value="Villin/Gelsolin"/>
</dbReference>
<feature type="compositionally biased region" description="Basic and acidic residues" evidence="1">
    <location>
        <begin position="87"/>
        <end position="103"/>
    </location>
</feature>
<feature type="region of interest" description="Disordered" evidence="1">
    <location>
        <begin position="28"/>
        <end position="592"/>
    </location>
</feature>
<gene>
    <name evidence="2" type="ORF">VKT23_000865</name>
</gene>
<feature type="compositionally biased region" description="Pro residues" evidence="1">
    <location>
        <begin position="483"/>
        <end position="493"/>
    </location>
</feature>
<evidence type="ECO:0000313" key="2">
    <source>
        <dbReference type="EMBL" id="KAK7472755.1"/>
    </source>
</evidence>
<feature type="compositionally biased region" description="Pro residues" evidence="1">
    <location>
        <begin position="838"/>
        <end position="856"/>
    </location>
</feature>
<reference evidence="2 3" key="1">
    <citation type="submission" date="2024-01" db="EMBL/GenBank/DDBJ databases">
        <title>A draft genome for the cacao thread blight pathogen Marasmiellus scandens.</title>
        <authorList>
            <person name="Baruah I.K."/>
            <person name="Leung J."/>
            <person name="Bukari Y."/>
            <person name="Amoako-Attah I."/>
            <person name="Meinhardt L.W."/>
            <person name="Bailey B.A."/>
            <person name="Cohen S.P."/>
        </authorList>
    </citation>
    <scope>NUCLEOTIDE SEQUENCE [LARGE SCALE GENOMIC DNA]</scope>
    <source>
        <strain evidence="2 3">GH-19</strain>
    </source>
</reference>
<evidence type="ECO:0000256" key="1">
    <source>
        <dbReference type="SAM" id="MobiDB-lite"/>
    </source>
</evidence>
<name>A0ABR1K5D7_9AGAR</name>
<dbReference type="Proteomes" id="UP001498398">
    <property type="component" value="Unassembled WGS sequence"/>
</dbReference>
<feature type="compositionally biased region" description="Basic and acidic residues" evidence="1">
    <location>
        <begin position="235"/>
        <end position="247"/>
    </location>
</feature>
<organism evidence="2 3">
    <name type="scientific">Marasmiellus scandens</name>
    <dbReference type="NCBI Taxonomy" id="2682957"/>
    <lineage>
        <taxon>Eukaryota</taxon>
        <taxon>Fungi</taxon>
        <taxon>Dikarya</taxon>
        <taxon>Basidiomycota</taxon>
        <taxon>Agaricomycotina</taxon>
        <taxon>Agaricomycetes</taxon>
        <taxon>Agaricomycetidae</taxon>
        <taxon>Agaricales</taxon>
        <taxon>Marasmiineae</taxon>
        <taxon>Omphalotaceae</taxon>
        <taxon>Marasmiellus</taxon>
    </lineage>
</organism>
<sequence>MSRYSDLPKPEDGLAEWASKIKALQQQVDADEEAEHKRLEQEIAASRMARMRRSRGVGSGSKANSVDLGLNKESLASLKANDDTDDDLKSSSERRKDQSDALEKLTAGSTVSYASSTSSSTSKSTSFSKSSEPMSLAAFMGGRATGPRLNKHAPQQDAHDPTKFEQRTVTSVSAPHPVFGKGGVAMPGMASGRFPARSSDNEESTVGTSSSNGYSNGIKQDGEPSVERPVSPQKTGERDRTPSKPDVKPIAPTSSGSWQADRPSSVASRYRDEELISAQRMGSRDRTLSTPSYDFKPPMSPPAFRNSISSRYTGPTKERPASPQKLSIRERTLSTPKASISVSPTSDDESAKGRRPVSGTPSRSNTSYDTLSSKPSSPPQHSLITTPALAGPIRPQPRTSLGPQISTSPTPSPAFLKPPPSKEPTPSLSRLKGRGFVQNMVKASMQMETSSPSSSHSSTPEKLGPGARKVTVLDRWQHQGSVSPPPTSPPASPKPIALRKTRTVDSPVPATSPEPVKHELSPKPSPKPKALKPSVSFSSMTETIPPEPKKPEPAPKPKALKSSVSFSNLSENDRSKVPKQPSVGNPGLGSATTLVVFKPDSDVAPFVDVSELGVKHTSTSLPTRSISAPSGKPLIHPTRDRARKPRKQGSGVKHEEASPAFAPSAPTPTRSESAAVDSRSPKAPQLDEGSSSPSTSIDLNVNGTSGRIADRWANQPIIGVKPVLSREPSSETEKPKLTGLIGRKALPGLATSPESTTATPPKSPVISRSPSQETSHAPSPSASRFPSEHRGPAAPRSRIPSTGNRPTVMDVVETMKARSVSPEPQPAVEEKPRSPEVVTPPEPLPEPAPEAVPKPAPQLRAPPLEKRKSSIEQRYSAVMLPPLQEEATPDSTPVPTLTRHVPEEQDYPSVQEIFSSSTAKSEGPSKKQSRILHLSHVDETLPKVNVEALTKSHSHAKRKDSDVNTISVEVMSIAGNTSTQISSPFNIFYDSELLAIVHRAKSKASGLVTTNVWGWHGKNRTAGENEKRKLEELAKRYGTSLSLVYQYQEPVELLRVLGNQLAIRQGVRAHWSAENTAMHVIRSKKGIIHIDEVDLSAKNLCSAFSYIVTILETVYVWHGVGSTEAERKAALRYGKSLSNNIVEITQGENDGDEMFWMILGDEDYARAHYWKWRPVAADIETKAWQVNAGHAKDTVIPVPSLNAKEISENVHILDCIWELFVLVGRKARGNRSDIRLALSVATQYATHVAPRRPFKPPVHVVVLPSQLPLDLRLHFRDLDEIALNDDDVPDHMNLMTTEEASDHLNRRSWETFALRDTSFLPLGMDPSQLN</sequence>
<dbReference type="InterPro" id="IPR029006">
    <property type="entry name" value="ADF-H/Gelsolin-like_dom_sf"/>
</dbReference>
<feature type="compositionally biased region" description="Polar residues" evidence="1">
    <location>
        <begin position="359"/>
        <end position="385"/>
    </location>
</feature>
<comment type="caution">
    <text evidence="2">The sequence shown here is derived from an EMBL/GenBank/DDBJ whole genome shotgun (WGS) entry which is preliminary data.</text>
</comment>
<dbReference type="SUPFAM" id="SSF55753">
    <property type="entry name" value="Actin depolymerizing proteins"/>
    <property type="match status" value="1"/>
</dbReference>
<dbReference type="PANTHER" id="PTHR11977:SF133">
    <property type="entry name" value="DUF4045 DOMAIN-CONTAINING PROTEIN"/>
    <property type="match status" value="1"/>
</dbReference>
<feature type="compositionally biased region" description="Polar residues" evidence="1">
    <location>
        <begin position="204"/>
        <end position="218"/>
    </location>
</feature>
<evidence type="ECO:0008006" key="4">
    <source>
        <dbReference type="Google" id="ProtNLM"/>
    </source>
</evidence>
<feature type="compositionally biased region" description="Polar residues" evidence="1">
    <location>
        <begin position="616"/>
        <end position="628"/>
    </location>
</feature>
<evidence type="ECO:0000313" key="3">
    <source>
        <dbReference type="Proteomes" id="UP001498398"/>
    </source>
</evidence>
<dbReference type="EMBL" id="JBANRG010000001">
    <property type="protein sequence ID" value="KAK7472755.1"/>
    <property type="molecule type" value="Genomic_DNA"/>
</dbReference>
<feature type="compositionally biased region" description="Polar residues" evidence="1">
    <location>
        <begin position="766"/>
        <end position="784"/>
    </location>
</feature>
<feature type="compositionally biased region" description="Low complexity" evidence="1">
    <location>
        <begin position="444"/>
        <end position="461"/>
    </location>
</feature>
<feature type="compositionally biased region" description="Polar residues" evidence="1">
    <location>
        <begin position="333"/>
        <end position="345"/>
    </location>
</feature>
<dbReference type="Gene3D" id="3.40.20.10">
    <property type="entry name" value="Severin"/>
    <property type="match status" value="1"/>
</dbReference>
<feature type="compositionally biased region" description="Low complexity" evidence="1">
    <location>
        <begin position="751"/>
        <end position="760"/>
    </location>
</feature>
<protein>
    <recommendedName>
        <fullName evidence="4">Gelsolin</fullName>
    </recommendedName>
</protein>
<feature type="region of interest" description="Disordered" evidence="1">
    <location>
        <begin position="610"/>
        <end position="869"/>
    </location>
</feature>
<proteinExistence type="predicted"/>